<evidence type="ECO:0000256" key="1">
    <source>
        <dbReference type="SAM" id="Phobius"/>
    </source>
</evidence>
<evidence type="ECO:0000259" key="2">
    <source>
        <dbReference type="Pfam" id="PF01833"/>
    </source>
</evidence>
<dbReference type="InterPro" id="IPR013783">
    <property type="entry name" value="Ig-like_fold"/>
</dbReference>
<dbReference type="Proteomes" id="UP000228700">
    <property type="component" value="Unassembled WGS sequence"/>
</dbReference>
<accession>A0A2M8LD17</accession>
<dbReference type="Pfam" id="PF01833">
    <property type="entry name" value="TIG"/>
    <property type="match status" value="1"/>
</dbReference>
<proteinExistence type="predicted"/>
<gene>
    <name evidence="3" type="ORF">COV01_00630</name>
</gene>
<keyword evidence="1" id="KW-1133">Transmembrane helix</keyword>
<protein>
    <recommendedName>
        <fullName evidence="2">IPT/TIG domain-containing protein</fullName>
    </recommendedName>
</protein>
<name>A0A2M8LD17_9BACT</name>
<comment type="caution">
    <text evidence="3">The sequence shown here is derived from an EMBL/GenBank/DDBJ whole genome shotgun (WGS) entry which is preliminary data.</text>
</comment>
<keyword evidence="1" id="KW-0812">Transmembrane</keyword>
<feature type="domain" description="IPT/TIG" evidence="2">
    <location>
        <begin position="205"/>
        <end position="267"/>
    </location>
</feature>
<dbReference type="SUPFAM" id="SSF81296">
    <property type="entry name" value="E set domains"/>
    <property type="match status" value="1"/>
</dbReference>
<dbReference type="InterPro" id="IPR014756">
    <property type="entry name" value="Ig_E-set"/>
</dbReference>
<keyword evidence="1" id="KW-0472">Membrane</keyword>
<reference evidence="4" key="1">
    <citation type="submission" date="2017-09" db="EMBL/GenBank/DDBJ databases">
        <title>Depth-based differentiation of microbial function through sediment-hosted aquifers and enrichment of novel symbionts in the deep terrestrial subsurface.</title>
        <authorList>
            <person name="Probst A.J."/>
            <person name="Ladd B."/>
            <person name="Jarett J.K."/>
            <person name="Geller-Mcgrath D.E."/>
            <person name="Sieber C.M.K."/>
            <person name="Emerson J.B."/>
            <person name="Anantharaman K."/>
            <person name="Thomas B.C."/>
            <person name="Malmstrom R."/>
            <person name="Stieglmeier M."/>
            <person name="Klingl A."/>
            <person name="Woyke T."/>
            <person name="Ryan C.M."/>
            <person name="Banfield J.F."/>
        </authorList>
    </citation>
    <scope>NUCLEOTIDE SEQUENCE [LARGE SCALE GENOMIC DNA]</scope>
</reference>
<evidence type="ECO:0000313" key="3">
    <source>
        <dbReference type="EMBL" id="PJE74525.1"/>
    </source>
</evidence>
<organism evidence="3 4">
    <name type="scientific">Candidatus Taylorbacteria bacterium CG10_big_fil_rev_8_21_14_0_10_41_48</name>
    <dbReference type="NCBI Taxonomy" id="1975024"/>
    <lineage>
        <taxon>Bacteria</taxon>
        <taxon>Candidatus Tayloriibacteriota</taxon>
    </lineage>
</organism>
<dbReference type="InterPro" id="IPR002909">
    <property type="entry name" value="IPT_dom"/>
</dbReference>
<evidence type="ECO:0000313" key="4">
    <source>
        <dbReference type="Proteomes" id="UP000228700"/>
    </source>
</evidence>
<sequence>MKRKTIFLLIASFCIALIFVAYVFWPKPSIEKIESLDFNNCLVFQSDSVEKPCYIDRLSPGQTNIPTTEQNIIIIPSNEAASSTVMVPSECTDSASVFERDDCVIKKAITSKNTGLCTLVSGSLAQSVCLRDVGGSVTLTIPIQNQSYDAFLRSTSSVLPSTIQNTVVSSPNTYSPLPSAQTDTRFSADALTQRFRESPLSLFGVSPYQVKPGDTISLQGTGFSDTNDVHVGGYTITVVSDDGFSLSFPAPSSLGEYDVWITNKNGSSQVIGRPIKIVVTTNPVPLPTVLSVLPNPAEYGDTIIITGNNFSNTNTISTSFGIMENVASSGGTISIRLSDMSFASQIKDIPYMKGRKTPILLYIKSDGGVSKEAYTFDVQF</sequence>
<dbReference type="EMBL" id="PFEQ01000001">
    <property type="protein sequence ID" value="PJE74525.1"/>
    <property type="molecule type" value="Genomic_DNA"/>
</dbReference>
<dbReference type="Gene3D" id="2.60.40.10">
    <property type="entry name" value="Immunoglobulins"/>
    <property type="match status" value="1"/>
</dbReference>
<feature type="transmembrane region" description="Helical" evidence="1">
    <location>
        <begin position="7"/>
        <end position="25"/>
    </location>
</feature>
<dbReference type="AlphaFoldDB" id="A0A2M8LD17"/>